<evidence type="ECO:0000313" key="2">
    <source>
        <dbReference type="EMBL" id="PZG08238.1"/>
    </source>
</evidence>
<evidence type="ECO:0000313" key="3">
    <source>
        <dbReference type="Proteomes" id="UP000248924"/>
    </source>
</evidence>
<evidence type="ECO:0000256" key="1">
    <source>
        <dbReference type="SAM" id="SignalP"/>
    </source>
</evidence>
<reference evidence="2 3" key="1">
    <citation type="submission" date="2018-01" db="EMBL/GenBank/DDBJ databases">
        <title>Draft genome sequence of Jishengella sp. NA12.</title>
        <authorList>
            <person name="Sahin N."/>
            <person name="Ay H."/>
            <person name="Saygin H."/>
        </authorList>
    </citation>
    <scope>NUCLEOTIDE SEQUENCE [LARGE SCALE GENOMIC DNA]</scope>
    <source>
        <strain evidence="2 3">NA12</strain>
    </source>
</reference>
<feature type="chain" id="PRO_5016038630" evidence="1">
    <location>
        <begin position="26"/>
        <end position="29"/>
    </location>
</feature>
<keyword evidence="1" id="KW-0732">Signal</keyword>
<keyword evidence="3" id="KW-1185">Reference proteome</keyword>
<sequence length="29" mass="2752">MRTRSATTAALLAAGVVLAPAAAMAAPTP</sequence>
<organism evidence="2 3">
    <name type="scientific">Micromonospora craterilacus</name>
    <dbReference type="NCBI Taxonomy" id="1655439"/>
    <lineage>
        <taxon>Bacteria</taxon>
        <taxon>Bacillati</taxon>
        <taxon>Actinomycetota</taxon>
        <taxon>Actinomycetes</taxon>
        <taxon>Micromonosporales</taxon>
        <taxon>Micromonosporaceae</taxon>
        <taxon>Micromonospora</taxon>
    </lineage>
</organism>
<feature type="signal peptide" evidence="1">
    <location>
        <begin position="1"/>
        <end position="25"/>
    </location>
</feature>
<name>A0A2W2E8E4_9ACTN</name>
<dbReference type="Proteomes" id="UP000248924">
    <property type="component" value="Unassembled WGS sequence"/>
</dbReference>
<feature type="non-terminal residue" evidence="2">
    <location>
        <position position="29"/>
    </location>
</feature>
<dbReference type="EMBL" id="POTY01000297">
    <property type="protein sequence ID" value="PZG08238.1"/>
    <property type="molecule type" value="Genomic_DNA"/>
</dbReference>
<protein>
    <submittedName>
        <fullName evidence="2">Peptidase</fullName>
    </submittedName>
</protein>
<accession>A0A2W2E8E4</accession>
<proteinExistence type="predicted"/>
<comment type="caution">
    <text evidence="2">The sequence shown here is derived from an EMBL/GenBank/DDBJ whole genome shotgun (WGS) entry which is preliminary data.</text>
</comment>
<gene>
    <name evidence="2" type="ORF">C1I95_30190</name>
</gene>
<dbReference type="AlphaFoldDB" id="A0A2W2E8E4"/>